<evidence type="ECO:0000313" key="5">
    <source>
        <dbReference type="Proteomes" id="UP000320913"/>
    </source>
</evidence>
<proteinExistence type="inferred from homology"/>
<dbReference type="Pfam" id="PF00202">
    <property type="entry name" value="Aminotran_3"/>
    <property type="match status" value="2"/>
</dbReference>
<dbReference type="Proteomes" id="UP000320913">
    <property type="component" value="Unassembled WGS sequence"/>
</dbReference>
<dbReference type="Gene3D" id="3.40.640.10">
    <property type="entry name" value="Type I PLP-dependent aspartate aminotransferase-like (Major domain)"/>
    <property type="match status" value="2"/>
</dbReference>
<dbReference type="InterPro" id="IPR015421">
    <property type="entry name" value="PyrdxlP-dep_Trfase_major"/>
</dbReference>
<dbReference type="GO" id="GO:0008483">
    <property type="term" value="F:transaminase activity"/>
    <property type="evidence" value="ECO:0007669"/>
    <property type="project" value="UniProtKB-KW"/>
</dbReference>
<accession>A0A538T458</accession>
<dbReference type="PANTHER" id="PTHR43094">
    <property type="entry name" value="AMINOTRANSFERASE"/>
    <property type="match status" value="1"/>
</dbReference>
<dbReference type="AlphaFoldDB" id="A0A538T458"/>
<comment type="caution">
    <text evidence="4">The sequence shown here is derived from an EMBL/GenBank/DDBJ whole genome shotgun (WGS) entry which is preliminary data.</text>
</comment>
<dbReference type="SUPFAM" id="SSF53383">
    <property type="entry name" value="PLP-dependent transferases"/>
    <property type="match status" value="1"/>
</dbReference>
<keyword evidence="2 3" id="KW-0663">Pyridoxal phosphate</keyword>
<dbReference type="InterPro" id="IPR005814">
    <property type="entry name" value="Aminotrans_3"/>
</dbReference>
<reference evidence="4 5" key="1">
    <citation type="journal article" date="2019" name="Nat. Microbiol.">
        <title>Mediterranean grassland soil C-N compound turnover is dependent on rainfall and depth, and is mediated by genomically divergent microorganisms.</title>
        <authorList>
            <person name="Diamond S."/>
            <person name="Andeer P.F."/>
            <person name="Li Z."/>
            <person name="Crits-Christoph A."/>
            <person name="Burstein D."/>
            <person name="Anantharaman K."/>
            <person name="Lane K.R."/>
            <person name="Thomas B.C."/>
            <person name="Pan C."/>
            <person name="Northen T.R."/>
            <person name="Banfield J.F."/>
        </authorList>
    </citation>
    <scope>NUCLEOTIDE SEQUENCE [LARGE SCALE GENOMIC DNA]</scope>
    <source>
        <strain evidence="4">WS_5</strain>
    </source>
</reference>
<dbReference type="EMBL" id="VBOV01000134">
    <property type="protein sequence ID" value="TMQ58294.1"/>
    <property type="molecule type" value="Genomic_DNA"/>
</dbReference>
<dbReference type="PANTHER" id="PTHR43094:SF1">
    <property type="entry name" value="AMINOTRANSFERASE CLASS-III"/>
    <property type="match status" value="1"/>
</dbReference>
<dbReference type="InterPro" id="IPR015424">
    <property type="entry name" value="PyrdxlP-dep_Trfase"/>
</dbReference>
<protein>
    <submittedName>
        <fullName evidence="4">Aspartate aminotransferase family protein</fullName>
    </submittedName>
</protein>
<organism evidence="4 5">
    <name type="scientific">Eiseniibacteriota bacterium</name>
    <dbReference type="NCBI Taxonomy" id="2212470"/>
    <lineage>
        <taxon>Bacteria</taxon>
        <taxon>Candidatus Eiseniibacteriota</taxon>
    </lineage>
</organism>
<evidence type="ECO:0000256" key="3">
    <source>
        <dbReference type="RuleBase" id="RU003560"/>
    </source>
</evidence>
<dbReference type="GO" id="GO:0030170">
    <property type="term" value="F:pyridoxal phosphate binding"/>
    <property type="evidence" value="ECO:0007669"/>
    <property type="project" value="InterPro"/>
</dbReference>
<evidence type="ECO:0000256" key="2">
    <source>
        <dbReference type="ARBA" id="ARBA00022898"/>
    </source>
</evidence>
<comment type="similarity">
    <text evidence="1 3">Belongs to the class-III pyridoxal-phosphate-dependent aminotransferase family.</text>
</comment>
<keyword evidence="4" id="KW-0808">Transferase</keyword>
<sequence>MSTSTPSLRPTLVRGEGVHVWDAEGRRYLDAISGSFAVQLGYGRADLARALTEAASRLAYARPSRFESEESEAYAEEILLAAGPPYTRAIFTTSGSEAVDAALKAAYPYELLLGGAPPPIDPEAGPLEEAMGDSGALLAETIPAAGLGAPVPRPGFLAEIRRACDARDGLWIADEVLTGFGRVGSLFAWKRLTERGEDRGARPDIIAFGKGAGGGYAPIGGVLFAERVASVLDSAPGGAFSHAQTYGGHAIACAVGRHVLAVMREENIESRVREKEKALREALSALSAHPHVLDVRGLGFLWGVLVRKDRRTGEPFPRELRIAERVEGACRDRGLLVFSGSGSHDGNLGDHLLVGPPLVSDTHHFPQIAIGIRESLDAVMRDTSPPGPSRG</sequence>
<dbReference type="Gene3D" id="3.90.1150.10">
    <property type="entry name" value="Aspartate Aminotransferase, domain 1"/>
    <property type="match status" value="2"/>
</dbReference>
<evidence type="ECO:0000256" key="1">
    <source>
        <dbReference type="ARBA" id="ARBA00008954"/>
    </source>
</evidence>
<gene>
    <name evidence="4" type="ORF">E6K75_05545</name>
</gene>
<keyword evidence="4" id="KW-0032">Aminotransferase</keyword>
<dbReference type="InterPro" id="IPR015422">
    <property type="entry name" value="PyrdxlP-dep_Trfase_small"/>
</dbReference>
<evidence type="ECO:0000313" key="4">
    <source>
        <dbReference type="EMBL" id="TMQ58294.1"/>
    </source>
</evidence>
<name>A0A538T458_UNCEI</name>